<dbReference type="InterPro" id="IPR007372">
    <property type="entry name" value="Lipid/polyisoprenoid-bd_YceI"/>
</dbReference>
<keyword evidence="1" id="KW-0732">Signal</keyword>
<feature type="chain" id="PRO_5047210037" evidence="1">
    <location>
        <begin position="23"/>
        <end position="188"/>
    </location>
</feature>
<dbReference type="SUPFAM" id="SSF101874">
    <property type="entry name" value="YceI-like"/>
    <property type="match status" value="1"/>
</dbReference>
<feature type="signal peptide" evidence="1">
    <location>
        <begin position="1"/>
        <end position="22"/>
    </location>
</feature>
<organism evidence="3 4">
    <name type="scientific">Thauera sedimentorum</name>
    <dbReference type="NCBI Taxonomy" id="2767595"/>
    <lineage>
        <taxon>Bacteria</taxon>
        <taxon>Pseudomonadati</taxon>
        <taxon>Pseudomonadota</taxon>
        <taxon>Betaproteobacteria</taxon>
        <taxon>Rhodocyclales</taxon>
        <taxon>Zoogloeaceae</taxon>
        <taxon>Thauera</taxon>
    </lineage>
</organism>
<sequence>MIRTLSRLLAPLMLLSAGAAFAATYARVLPERSAVEFVSKQMGVEVGGSFERFDARLEFDPTKPEQGSARLEIDLASIDAGSADANEEVVGKAWFNVKEHPRATFVSESVKALGGGRYEVSGQLTIKGRTRPATAPFTFRQDGEAGVFEGQFTINRLDFAIGEGMWSDVGVVADEVQVRFRVMAAAGR</sequence>
<evidence type="ECO:0000313" key="4">
    <source>
        <dbReference type="Proteomes" id="UP000603602"/>
    </source>
</evidence>
<evidence type="ECO:0000256" key="1">
    <source>
        <dbReference type="SAM" id="SignalP"/>
    </source>
</evidence>
<gene>
    <name evidence="3" type="ORF">IFO67_04040</name>
</gene>
<feature type="domain" description="Lipid/polyisoprenoid-binding YceI-like" evidence="2">
    <location>
        <begin position="25"/>
        <end position="185"/>
    </location>
</feature>
<dbReference type="Pfam" id="PF04264">
    <property type="entry name" value="YceI"/>
    <property type="match status" value="1"/>
</dbReference>
<dbReference type="Proteomes" id="UP000603602">
    <property type="component" value="Unassembled WGS sequence"/>
</dbReference>
<comment type="caution">
    <text evidence="3">The sequence shown here is derived from an EMBL/GenBank/DDBJ whole genome shotgun (WGS) entry which is preliminary data.</text>
</comment>
<evidence type="ECO:0000313" key="3">
    <source>
        <dbReference type="EMBL" id="MBD8502042.1"/>
    </source>
</evidence>
<dbReference type="EMBL" id="JACYTO010000001">
    <property type="protein sequence ID" value="MBD8502042.1"/>
    <property type="molecule type" value="Genomic_DNA"/>
</dbReference>
<name>A0ABR9B9D4_9RHOO</name>
<dbReference type="PANTHER" id="PTHR34406">
    <property type="entry name" value="PROTEIN YCEI"/>
    <property type="match status" value="1"/>
</dbReference>
<evidence type="ECO:0000259" key="2">
    <source>
        <dbReference type="SMART" id="SM00867"/>
    </source>
</evidence>
<keyword evidence="4" id="KW-1185">Reference proteome</keyword>
<dbReference type="SMART" id="SM00867">
    <property type="entry name" value="YceI"/>
    <property type="match status" value="1"/>
</dbReference>
<proteinExistence type="predicted"/>
<accession>A0ABR9B9D4</accession>
<dbReference type="InterPro" id="IPR036761">
    <property type="entry name" value="TTHA0802/YceI-like_sf"/>
</dbReference>
<reference evidence="4" key="1">
    <citation type="submission" date="2023-07" db="EMBL/GenBank/DDBJ databases">
        <title>Thauera sp. CAU 1555 isolated from sand of Yaerae Beach.</title>
        <authorList>
            <person name="Kim W."/>
        </authorList>
    </citation>
    <scope>NUCLEOTIDE SEQUENCE [LARGE SCALE GENOMIC DNA]</scope>
    <source>
        <strain evidence="4">CAU 1555</strain>
    </source>
</reference>
<dbReference type="PANTHER" id="PTHR34406:SF1">
    <property type="entry name" value="PROTEIN YCEI"/>
    <property type="match status" value="1"/>
</dbReference>
<dbReference type="RefSeq" id="WP_187716845.1">
    <property type="nucleotide sequence ID" value="NZ_JACTAH010000001.1"/>
</dbReference>
<dbReference type="Gene3D" id="2.40.128.110">
    <property type="entry name" value="Lipid/polyisoprenoid-binding, YceI-like"/>
    <property type="match status" value="1"/>
</dbReference>
<protein>
    <submittedName>
        <fullName evidence="3">YceI family protein</fullName>
    </submittedName>
</protein>